<organism evidence="2 3">
    <name type="scientific">Silvibacterium dinghuense</name>
    <dbReference type="NCBI Taxonomy" id="1560006"/>
    <lineage>
        <taxon>Bacteria</taxon>
        <taxon>Pseudomonadati</taxon>
        <taxon>Acidobacteriota</taxon>
        <taxon>Terriglobia</taxon>
        <taxon>Terriglobales</taxon>
        <taxon>Acidobacteriaceae</taxon>
        <taxon>Silvibacterium</taxon>
    </lineage>
</organism>
<gene>
    <name evidence="2" type="ORF">ESZ00_17255</name>
</gene>
<dbReference type="RefSeq" id="WP_129209614.1">
    <property type="nucleotide sequence ID" value="NZ_BMGU01000002.1"/>
</dbReference>
<dbReference type="PIRSF" id="PIRSF021441">
    <property type="entry name" value="DUF1453"/>
    <property type="match status" value="1"/>
</dbReference>
<keyword evidence="3" id="KW-1185">Reference proteome</keyword>
<evidence type="ECO:0000313" key="2">
    <source>
        <dbReference type="EMBL" id="RXS93791.1"/>
    </source>
</evidence>
<feature type="transmembrane region" description="Helical" evidence="1">
    <location>
        <begin position="36"/>
        <end position="53"/>
    </location>
</feature>
<keyword evidence="1" id="KW-0472">Membrane</keyword>
<evidence type="ECO:0000313" key="3">
    <source>
        <dbReference type="Proteomes" id="UP000290253"/>
    </source>
</evidence>
<comment type="caution">
    <text evidence="2">The sequence shown here is derived from an EMBL/GenBank/DDBJ whole genome shotgun (WGS) entry which is preliminary data.</text>
</comment>
<protein>
    <submittedName>
        <fullName evidence="2">Cytochrome c biogenesis protein CcdC</fullName>
    </submittedName>
</protein>
<reference evidence="2 3" key="1">
    <citation type="journal article" date="2016" name="Int. J. Syst. Evol. Microbiol.">
        <title>Acidipila dinghuensis sp. nov., an acidobacterium isolated from forest soil.</title>
        <authorList>
            <person name="Jiang Y.W."/>
            <person name="Wang J."/>
            <person name="Chen M.H."/>
            <person name="Lv Y.Y."/>
            <person name="Qiu L.H."/>
        </authorList>
    </citation>
    <scope>NUCLEOTIDE SEQUENCE [LARGE SCALE GENOMIC DNA]</scope>
    <source>
        <strain evidence="2 3">DHOF10</strain>
    </source>
</reference>
<proteinExistence type="predicted"/>
<evidence type="ECO:0000256" key="1">
    <source>
        <dbReference type="SAM" id="Phobius"/>
    </source>
</evidence>
<dbReference type="Proteomes" id="UP000290253">
    <property type="component" value="Unassembled WGS sequence"/>
</dbReference>
<dbReference type="AlphaFoldDB" id="A0A4Q1SA24"/>
<dbReference type="EMBL" id="SDMK01000004">
    <property type="protein sequence ID" value="RXS93791.1"/>
    <property type="molecule type" value="Genomic_DNA"/>
</dbReference>
<keyword evidence="1" id="KW-0812">Transmembrane</keyword>
<feature type="transmembrane region" description="Helical" evidence="1">
    <location>
        <begin position="59"/>
        <end position="77"/>
    </location>
</feature>
<feature type="transmembrane region" description="Helical" evidence="1">
    <location>
        <begin position="118"/>
        <end position="140"/>
    </location>
</feature>
<dbReference type="Pfam" id="PF07301">
    <property type="entry name" value="DUF1453"/>
    <property type="match status" value="1"/>
</dbReference>
<sequence>MFLAPGTSAVGAIIGLFAVMLWRLREGRRPVTQKTILIPPMGMATGFCMFLAPACRVPWLWALAAFLIGAALLSLPLIHTSKLVREGDTILMQRSKFFFAVVLVLAAVRYFARDYIGHIISLQQTAALFFVLAFGMILTWRVTMFLEYRKLVQG</sequence>
<name>A0A4Q1SA24_9BACT</name>
<dbReference type="InterPro" id="IPR058247">
    <property type="entry name" value="DUF1453"/>
</dbReference>
<dbReference type="OrthoDB" id="120091at2"/>
<accession>A0A4Q1SA24</accession>
<feature type="transmembrane region" description="Helical" evidence="1">
    <location>
        <begin position="6"/>
        <end position="24"/>
    </location>
</feature>
<keyword evidence="1" id="KW-1133">Transmembrane helix</keyword>
<dbReference type="PANTHER" id="PTHR39164">
    <property type="entry name" value="PROTEIN CCDC"/>
    <property type="match status" value="1"/>
</dbReference>
<dbReference type="InterPro" id="IPR031306">
    <property type="entry name" value="CcdC"/>
</dbReference>
<dbReference type="PANTHER" id="PTHR39164:SF1">
    <property type="entry name" value="PROTEIN CCDC"/>
    <property type="match status" value="1"/>
</dbReference>
<feature type="transmembrane region" description="Helical" evidence="1">
    <location>
        <begin position="97"/>
        <end position="112"/>
    </location>
</feature>